<keyword evidence="4 9" id="KW-0479">Metal-binding</keyword>
<dbReference type="InterPro" id="IPR036396">
    <property type="entry name" value="Cyt_P450_sf"/>
</dbReference>
<dbReference type="CDD" id="cd20625">
    <property type="entry name" value="CYP164-like"/>
    <property type="match status" value="1"/>
</dbReference>
<keyword evidence="5 9" id="KW-0560">Oxidoreductase</keyword>
<dbReference type="Proteomes" id="UP000256220">
    <property type="component" value="Unassembled WGS sequence"/>
</dbReference>
<evidence type="ECO:0000256" key="3">
    <source>
        <dbReference type="ARBA" id="ARBA00022617"/>
    </source>
</evidence>
<dbReference type="EMBL" id="JFBM01000030">
    <property type="protein sequence ID" value="KFU77799.1"/>
    <property type="molecule type" value="Genomic_DNA"/>
</dbReference>
<dbReference type="Gene3D" id="1.10.630.10">
    <property type="entry name" value="Cytochrome P450"/>
    <property type="match status" value="1"/>
</dbReference>
<dbReference type="PANTHER" id="PTHR46696:SF1">
    <property type="entry name" value="CYTOCHROME P450 YJIB-RELATED"/>
    <property type="match status" value="1"/>
</dbReference>
<evidence type="ECO:0000256" key="4">
    <source>
        <dbReference type="ARBA" id="ARBA00022723"/>
    </source>
</evidence>
<dbReference type="FunFam" id="1.10.630.10:FF:000018">
    <property type="entry name" value="Cytochrome P450 monooxygenase"/>
    <property type="match status" value="1"/>
</dbReference>
<dbReference type="PRINTS" id="PR00359">
    <property type="entry name" value="BP450"/>
</dbReference>
<comment type="similarity">
    <text evidence="2 9">Belongs to the cytochrome P450 family.</text>
</comment>
<accession>A0A2P2FM65</accession>
<keyword evidence="7 9" id="KW-0503">Monooxygenase</keyword>
<keyword evidence="11" id="KW-1185">Reference proteome</keyword>
<evidence type="ECO:0000256" key="5">
    <source>
        <dbReference type="ARBA" id="ARBA00023002"/>
    </source>
</evidence>
<dbReference type="InterPro" id="IPR017972">
    <property type="entry name" value="Cyt_P450_CS"/>
</dbReference>
<evidence type="ECO:0000256" key="6">
    <source>
        <dbReference type="ARBA" id="ARBA00023004"/>
    </source>
</evidence>
<comment type="pathway">
    <text evidence="1">Antibiotic biosynthesis; vancomycin biosynthesis.</text>
</comment>
<dbReference type="GO" id="GO:0020037">
    <property type="term" value="F:heme binding"/>
    <property type="evidence" value="ECO:0007669"/>
    <property type="project" value="InterPro"/>
</dbReference>
<evidence type="ECO:0000313" key="10">
    <source>
        <dbReference type="EMBL" id="KFU77799.1"/>
    </source>
</evidence>
<evidence type="ECO:0000256" key="7">
    <source>
        <dbReference type="ARBA" id="ARBA00023033"/>
    </source>
</evidence>
<gene>
    <name evidence="10" type="ORF">BB31_29480</name>
</gene>
<dbReference type="AlphaFoldDB" id="A0A2P2FM65"/>
<evidence type="ECO:0000256" key="9">
    <source>
        <dbReference type="RuleBase" id="RU000461"/>
    </source>
</evidence>
<comment type="caution">
    <text evidence="10">The sequence shown here is derived from an EMBL/GenBank/DDBJ whole genome shotgun (WGS) entry which is preliminary data.</text>
</comment>
<organism evidence="10 11">
    <name type="scientific">Amycolatopsis lurida NRRL 2430</name>
    <dbReference type="NCBI Taxonomy" id="1460371"/>
    <lineage>
        <taxon>Bacteria</taxon>
        <taxon>Bacillati</taxon>
        <taxon>Actinomycetota</taxon>
        <taxon>Actinomycetes</taxon>
        <taxon>Pseudonocardiales</taxon>
        <taxon>Pseudonocardiaceae</taxon>
        <taxon>Amycolatopsis</taxon>
    </lineage>
</organism>
<protein>
    <recommendedName>
        <fullName evidence="12">Cytochrome P450</fullName>
    </recommendedName>
</protein>
<evidence type="ECO:0000256" key="1">
    <source>
        <dbReference type="ARBA" id="ARBA00004660"/>
    </source>
</evidence>
<evidence type="ECO:0008006" key="12">
    <source>
        <dbReference type="Google" id="ProtNLM"/>
    </source>
</evidence>
<reference evidence="10 11" key="1">
    <citation type="journal article" date="2014" name="Genome Announc.">
        <title>Draft Genome Sequence of Amycolatopsis lurida NRRL 2430, Producer of the Glycopeptide Family Antibiotic Ristocetin.</title>
        <authorList>
            <person name="Kwun M.J."/>
            <person name="Hong H.J."/>
        </authorList>
    </citation>
    <scope>NUCLEOTIDE SEQUENCE [LARGE SCALE GENOMIC DNA]</scope>
    <source>
        <strain evidence="10 11">NRRL 2430</strain>
    </source>
</reference>
<sequence length="437" mass="47917">MASIDSTTGALRMTSLDERERVAESGNPLHVLLDPAMRIDPHPTLARLRAASPLVTPDGTVVVGDYASCLDVMRNPAMGNDTLDSPGLRGLVPNSGAKQVLDSIFFMDGGDHGRQRRLISKAFTPRITARYRPRIENIVDELFAEIAGADEFDAVGEFANLLSIRIICELLDVPMSDVDVLKEWSDDLALATELPTLVAGFRRLGLLSPEELAVVDRTCASMHAYFADLIFKRRRAPGEDLVSSLIRTEDRGQTLARHEVTNVLVTLFAAAHESVTNLITNGILALHRNREQLALLRADPALAAPMADEVLRYDAPVQLTARVALSPTTVAGLDVDAGTVVILLLAAANRDEAEFAEADRFLISRTTKRMQLAFGAGPHFCIGSSLTKLEAELAFRAVAERFTDFEVDEGSLEYRRHVVVRGLRKMTVRVSRRNLEL</sequence>
<evidence type="ECO:0000256" key="8">
    <source>
        <dbReference type="ARBA" id="ARBA00055433"/>
    </source>
</evidence>
<dbReference type="PANTHER" id="PTHR46696">
    <property type="entry name" value="P450, PUTATIVE (EUROFUNG)-RELATED"/>
    <property type="match status" value="1"/>
</dbReference>
<comment type="function">
    <text evidence="8">Involved in the coupling of aromatic side chains of the heptapeptide of vancomycin.</text>
</comment>
<dbReference type="PROSITE" id="PS00086">
    <property type="entry name" value="CYTOCHROME_P450"/>
    <property type="match status" value="1"/>
</dbReference>
<dbReference type="InterPro" id="IPR002397">
    <property type="entry name" value="Cyt_P450_B"/>
</dbReference>
<proteinExistence type="inferred from homology"/>
<dbReference type="GO" id="GO:0004497">
    <property type="term" value="F:monooxygenase activity"/>
    <property type="evidence" value="ECO:0007669"/>
    <property type="project" value="UniProtKB-KW"/>
</dbReference>
<dbReference type="SUPFAM" id="SSF48264">
    <property type="entry name" value="Cytochrome P450"/>
    <property type="match status" value="1"/>
</dbReference>
<dbReference type="Pfam" id="PF00067">
    <property type="entry name" value="p450"/>
    <property type="match status" value="2"/>
</dbReference>
<evidence type="ECO:0000256" key="2">
    <source>
        <dbReference type="ARBA" id="ARBA00010617"/>
    </source>
</evidence>
<dbReference type="GO" id="GO:0005506">
    <property type="term" value="F:iron ion binding"/>
    <property type="evidence" value="ECO:0007669"/>
    <property type="project" value="InterPro"/>
</dbReference>
<dbReference type="InterPro" id="IPR001128">
    <property type="entry name" value="Cyt_P450"/>
</dbReference>
<evidence type="ECO:0000313" key="11">
    <source>
        <dbReference type="Proteomes" id="UP000256220"/>
    </source>
</evidence>
<keyword evidence="3 9" id="KW-0349">Heme</keyword>
<dbReference type="GO" id="GO:0016705">
    <property type="term" value="F:oxidoreductase activity, acting on paired donors, with incorporation or reduction of molecular oxygen"/>
    <property type="evidence" value="ECO:0007669"/>
    <property type="project" value="InterPro"/>
</dbReference>
<keyword evidence="6 9" id="KW-0408">Iron</keyword>
<name>A0A2P2FM65_AMYLU</name>